<keyword evidence="1" id="KW-1133">Transmembrane helix</keyword>
<feature type="transmembrane region" description="Helical" evidence="1">
    <location>
        <begin position="34"/>
        <end position="54"/>
    </location>
</feature>
<feature type="non-terminal residue" evidence="2">
    <location>
        <position position="401"/>
    </location>
</feature>
<sequence>KLRNNLLPAIGFIELANAGDFPANLWNQSPLPRYAVILMAFGGTLALSMLPFVVMDAVLSWRNVLCLHDERICLRQRRREVEETKDDNLAVAVDCLLGVNFREQGTEWVDRFGMDTIMGLGAFVVGVGTYMAIGGADPRVHLASDLLTGYIGNSPCALYGLMNLAWSIFVWLRASKHTRAPQLIPSTDVKKLLENRATEFKMHSLMSGMTGMVAGCASLLTYTYWQAYVVLAACLVFSVILNFFWRHRLGYHRPIFQEGHVMVFYGDDIINALQYTIYWEKQLAAGNTEGTHADPLSVLRPMLASLPDVTTFLRRQNLFDEFCLELCSKYSHDTRLFPDASTVPLTINEIKLLHLAAESSDVDAIIRDVAKEVIKKAVPTCFKYQQRWLLEVLGCYRAILE</sequence>
<feature type="non-terminal residue" evidence="2">
    <location>
        <position position="1"/>
    </location>
</feature>
<feature type="transmembrane region" description="Helical" evidence="1">
    <location>
        <begin position="156"/>
        <end position="174"/>
    </location>
</feature>
<accession>A0AA39XUF6</accession>
<keyword evidence="3" id="KW-1185">Reference proteome</keyword>
<name>A0AA39XUF6_9PEZI</name>
<feature type="transmembrane region" description="Helical" evidence="1">
    <location>
        <begin position="226"/>
        <end position="245"/>
    </location>
</feature>
<evidence type="ECO:0000313" key="2">
    <source>
        <dbReference type="EMBL" id="KAK0639627.1"/>
    </source>
</evidence>
<organism evidence="2 3">
    <name type="scientific">Cercophora newfieldiana</name>
    <dbReference type="NCBI Taxonomy" id="92897"/>
    <lineage>
        <taxon>Eukaryota</taxon>
        <taxon>Fungi</taxon>
        <taxon>Dikarya</taxon>
        <taxon>Ascomycota</taxon>
        <taxon>Pezizomycotina</taxon>
        <taxon>Sordariomycetes</taxon>
        <taxon>Sordariomycetidae</taxon>
        <taxon>Sordariales</taxon>
        <taxon>Lasiosphaeriaceae</taxon>
        <taxon>Cercophora</taxon>
    </lineage>
</organism>
<dbReference type="AlphaFoldDB" id="A0AA39XUF6"/>
<dbReference type="Proteomes" id="UP001174936">
    <property type="component" value="Unassembled WGS sequence"/>
</dbReference>
<feature type="transmembrane region" description="Helical" evidence="1">
    <location>
        <begin position="200"/>
        <end position="220"/>
    </location>
</feature>
<protein>
    <submittedName>
        <fullName evidence="2">Uncharacterized protein</fullName>
    </submittedName>
</protein>
<feature type="transmembrane region" description="Helical" evidence="1">
    <location>
        <begin position="117"/>
        <end position="136"/>
    </location>
</feature>
<gene>
    <name evidence="2" type="ORF">B0T16DRAFT_313441</name>
</gene>
<evidence type="ECO:0000313" key="3">
    <source>
        <dbReference type="Proteomes" id="UP001174936"/>
    </source>
</evidence>
<dbReference type="EMBL" id="JAULSV010000007">
    <property type="protein sequence ID" value="KAK0639627.1"/>
    <property type="molecule type" value="Genomic_DNA"/>
</dbReference>
<reference evidence="2" key="1">
    <citation type="submission" date="2023-06" db="EMBL/GenBank/DDBJ databases">
        <title>Genome-scale phylogeny and comparative genomics of the fungal order Sordariales.</title>
        <authorList>
            <consortium name="Lawrence Berkeley National Laboratory"/>
            <person name="Hensen N."/>
            <person name="Bonometti L."/>
            <person name="Westerberg I."/>
            <person name="Brannstrom I.O."/>
            <person name="Guillou S."/>
            <person name="Cros-Aarteil S."/>
            <person name="Calhoun S."/>
            <person name="Haridas S."/>
            <person name="Kuo A."/>
            <person name="Mondo S."/>
            <person name="Pangilinan J."/>
            <person name="Riley R."/>
            <person name="Labutti K."/>
            <person name="Andreopoulos B."/>
            <person name="Lipzen A."/>
            <person name="Chen C."/>
            <person name="Yanf M."/>
            <person name="Daum C."/>
            <person name="Ng V."/>
            <person name="Clum A."/>
            <person name="Steindorff A."/>
            <person name="Ohm R."/>
            <person name="Martin F."/>
            <person name="Silar P."/>
            <person name="Natvig D."/>
            <person name="Lalanne C."/>
            <person name="Gautier V."/>
            <person name="Ament-Velasquez S.L."/>
            <person name="Kruys A."/>
            <person name="Hutchinson M.I."/>
            <person name="Powell A.J."/>
            <person name="Barry K."/>
            <person name="Miller A.N."/>
            <person name="Grigoriev I.V."/>
            <person name="Debuchy R."/>
            <person name="Gladieux P."/>
            <person name="Thoren M.H."/>
            <person name="Johannesson H."/>
        </authorList>
    </citation>
    <scope>NUCLEOTIDE SEQUENCE</scope>
    <source>
        <strain evidence="2">SMH2532-1</strain>
    </source>
</reference>
<evidence type="ECO:0000256" key="1">
    <source>
        <dbReference type="SAM" id="Phobius"/>
    </source>
</evidence>
<keyword evidence="1" id="KW-0472">Membrane</keyword>
<comment type="caution">
    <text evidence="2">The sequence shown here is derived from an EMBL/GenBank/DDBJ whole genome shotgun (WGS) entry which is preliminary data.</text>
</comment>
<proteinExistence type="predicted"/>
<keyword evidence="1" id="KW-0812">Transmembrane</keyword>